<name>A0AAN8WFH6_HALRR</name>
<dbReference type="Pfam" id="PF18322">
    <property type="entry name" value="CLIP_1"/>
    <property type="match status" value="2"/>
</dbReference>
<reference evidence="8 9" key="1">
    <citation type="submission" date="2023-11" db="EMBL/GenBank/DDBJ databases">
        <title>Halocaridina rubra genome assembly.</title>
        <authorList>
            <person name="Smith C."/>
        </authorList>
    </citation>
    <scope>NUCLEOTIDE SEQUENCE [LARGE SCALE GENOMIC DNA]</scope>
    <source>
        <strain evidence="8">EP-1</strain>
        <tissue evidence="8">Whole</tissue>
    </source>
</reference>
<organism evidence="8 9">
    <name type="scientific">Halocaridina rubra</name>
    <name type="common">Hawaiian red shrimp</name>
    <dbReference type="NCBI Taxonomy" id="373956"/>
    <lineage>
        <taxon>Eukaryota</taxon>
        <taxon>Metazoa</taxon>
        <taxon>Ecdysozoa</taxon>
        <taxon>Arthropoda</taxon>
        <taxon>Crustacea</taxon>
        <taxon>Multicrustacea</taxon>
        <taxon>Malacostraca</taxon>
        <taxon>Eumalacostraca</taxon>
        <taxon>Eucarida</taxon>
        <taxon>Decapoda</taxon>
        <taxon>Pleocyemata</taxon>
        <taxon>Caridea</taxon>
        <taxon>Atyoidea</taxon>
        <taxon>Atyidae</taxon>
        <taxon>Halocaridina</taxon>
    </lineage>
</organism>
<evidence type="ECO:0000256" key="4">
    <source>
        <dbReference type="ARBA" id="ARBA00022801"/>
    </source>
</evidence>
<evidence type="ECO:0000256" key="2">
    <source>
        <dbReference type="ARBA" id="ARBA00022525"/>
    </source>
</evidence>
<dbReference type="InterPro" id="IPR001254">
    <property type="entry name" value="Trypsin_dom"/>
</dbReference>
<dbReference type="InterPro" id="IPR050127">
    <property type="entry name" value="Serine_Proteases_S1"/>
</dbReference>
<evidence type="ECO:0000259" key="7">
    <source>
        <dbReference type="PROSITE" id="PS50240"/>
    </source>
</evidence>
<keyword evidence="3 8" id="KW-0645">Protease</keyword>
<gene>
    <name evidence="8" type="primary">CLIPA10_5</name>
    <name evidence="8" type="ORF">SK128_022303</name>
</gene>
<keyword evidence="9" id="KW-1185">Reference proteome</keyword>
<dbReference type="InterPro" id="IPR041515">
    <property type="entry name" value="PPAF-2-like_Clip"/>
</dbReference>
<dbReference type="Pfam" id="PF00089">
    <property type="entry name" value="Trypsin"/>
    <property type="match status" value="1"/>
</dbReference>
<dbReference type="PROSITE" id="PS50240">
    <property type="entry name" value="TRYPSIN_DOM"/>
    <property type="match status" value="1"/>
</dbReference>
<comment type="caution">
    <text evidence="8">The sequence shown here is derived from an EMBL/GenBank/DDBJ whole genome shotgun (WGS) entry which is preliminary data.</text>
</comment>
<protein>
    <submittedName>
        <fullName evidence="8">CLIP domain-containing serine protease</fullName>
    </submittedName>
</protein>
<evidence type="ECO:0000313" key="9">
    <source>
        <dbReference type="Proteomes" id="UP001381693"/>
    </source>
</evidence>
<accession>A0AAN8WFH6</accession>
<dbReference type="SMART" id="SM00020">
    <property type="entry name" value="Tryp_SPc"/>
    <property type="match status" value="1"/>
</dbReference>
<dbReference type="FunFam" id="2.40.10.10:FF:000038">
    <property type="entry name" value="Serine protease"/>
    <property type="match status" value="1"/>
</dbReference>
<dbReference type="PANTHER" id="PTHR24264:SF54">
    <property type="entry name" value="PEPTIDASE S1 DOMAIN-CONTAINING PROTEIN"/>
    <property type="match status" value="1"/>
</dbReference>
<dbReference type="GO" id="GO:0004252">
    <property type="term" value="F:serine-type endopeptidase activity"/>
    <property type="evidence" value="ECO:0007669"/>
    <property type="project" value="InterPro"/>
</dbReference>
<keyword evidence="4" id="KW-0378">Hydrolase</keyword>
<keyword evidence="2" id="KW-0964">Secreted</keyword>
<proteinExistence type="predicted"/>
<dbReference type="GO" id="GO:0005615">
    <property type="term" value="C:extracellular space"/>
    <property type="evidence" value="ECO:0007669"/>
    <property type="project" value="TreeGrafter"/>
</dbReference>
<evidence type="ECO:0000256" key="3">
    <source>
        <dbReference type="ARBA" id="ARBA00022670"/>
    </source>
</evidence>
<evidence type="ECO:0000256" key="6">
    <source>
        <dbReference type="ARBA" id="ARBA00023157"/>
    </source>
</evidence>
<dbReference type="InterPro" id="IPR043504">
    <property type="entry name" value="Peptidase_S1_PA_chymotrypsin"/>
</dbReference>
<dbReference type="AlphaFoldDB" id="A0AAN8WFH6"/>
<comment type="subcellular location">
    <subcellularLocation>
        <location evidence="1">Secreted</location>
    </subcellularLocation>
</comment>
<dbReference type="SUPFAM" id="SSF50494">
    <property type="entry name" value="Trypsin-like serine proteases"/>
    <property type="match status" value="1"/>
</dbReference>
<keyword evidence="5" id="KW-0720">Serine protease</keyword>
<feature type="domain" description="Peptidase S1" evidence="7">
    <location>
        <begin position="216"/>
        <end position="463"/>
    </location>
</feature>
<keyword evidence="6" id="KW-1015">Disulfide bond</keyword>
<dbReference type="Gene3D" id="2.40.10.10">
    <property type="entry name" value="Trypsin-like serine proteases"/>
    <property type="match status" value="1"/>
</dbReference>
<dbReference type="GO" id="GO:0006508">
    <property type="term" value="P:proteolysis"/>
    <property type="evidence" value="ECO:0007669"/>
    <property type="project" value="UniProtKB-KW"/>
</dbReference>
<dbReference type="CDD" id="cd00190">
    <property type="entry name" value="Tryp_SPc"/>
    <property type="match status" value="1"/>
</dbReference>
<evidence type="ECO:0000313" key="8">
    <source>
        <dbReference type="EMBL" id="KAK7020157.1"/>
    </source>
</evidence>
<dbReference type="PRINTS" id="PR00722">
    <property type="entry name" value="CHYMOTRYPSIN"/>
</dbReference>
<sequence length="471" mass="51161">MPLASGHCPVGTHECVPFYQCVNGVINTSGIGIINIRYRPVSECRATTATGEPGVCCKIPDGSKPPTSSTSTPPSGIGGPVYTCPSDQVCVIKELCDSNGNPNTDGSGLIDIRGIIRLCHLSPVQQLGILGVCCNEPSTTVNTCPANYGCVPTSSCKGKALTNNNDYAPYSFYGSWTKCRLPGSLHYEGICCETSPTQPSPLLPATHCGVRNTGLIVRSHTELKKSDTQFGEFPWQAVIFHTNYTFKCGGSLIAKDWVITGAHCVHGSRPTQLRIRLGEWKVDKEDEPLSHKDFDIDEIKIHPNFNPDNLHNDIALIKLKTSVTFQYHINTLCLPESNQPVAPGTRCFASGWGKDAFKGQYQALLKKIDVPVIDQGKCQYLLKKTRLGSYFNLHDSFLCAGGEQNKDACRGDGGGPLVCQRGNTGYYYLAGITAWGIDCGQKDVPGVYVNVPHFLDWIQGIIFSTGFRPYG</sequence>
<dbReference type="InterPro" id="IPR009003">
    <property type="entry name" value="Peptidase_S1_PA"/>
</dbReference>
<evidence type="ECO:0000256" key="5">
    <source>
        <dbReference type="ARBA" id="ARBA00022825"/>
    </source>
</evidence>
<dbReference type="Proteomes" id="UP001381693">
    <property type="component" value="Unassembled WGS sequence"/>
</dbReference>
<dbReference type="PANTHER" id="PTHR24264">
    <property type="entry name" value="TRYPSIN-RELATED"/>
    <property type="match status" value="1"/>
</dbReference>
<evidence type="ECO:0000256" key="1">
    <source>
        <dbReference type="ARBA" id="ARBA00004613"/>
    </source>
</evidence>
<dbReference type="InterPro" id="IPR001314">
    <property type="entry name" value="Peptidase_S1A"/>
</dbReference>
<dbReference type="EMBL" id="JAXCGZ010022966">
    <property type="protein sequence ID" value="KAK7020157.1"/>
    <property type="molecule type" value="Genomic_DNA"/>
</dbReference>